<gene>
    <name evidence="4" type="primary">icmP</name>
    <name evidence="3" type="ORF">CC99x_00315</name>
    <name evidence="4" type="ORF">CC99x_005355</name>
</gene>
<feature type="transmembrane region" description="Helical" evidence="1">
    <location>
        <begin position="98"/>
        <end position="115"/>
    </location>
</feature>
<dbReference type="RefSeq" id="WP_057622944.1">
    <property type="nucleotide sequence ID" value="NZ_LKHV02000001.1"/>
</dbReference>
<accession>A0A0Q9YTC5</accession>
<keyword evidence="5" id="KW-1185">Reference proteome</keyword>
<dbReference type="NCBIfam" id="NF033890">
    <property type="entry name" value="DotM_IcmP_IVB"/>
    <property type="match status" value="1"/>
</dbReference>
<dbReference type="OrthoDB" id="5616932at2"/>
<name>A0A0Q9YTC5_9GAMM</name>
<evidence type="ECO:0000259" key="2">
    <source>
        <dbReference type="Pfam" id="PF23127"/>
    </source>
</evidence>
<comment type="caution">
    <text evidence="3">The sequence shown here is derived from an EMBL/GenBank/DDBJ whole genome shotgun (WGS) entry which is preliminary data.</text>
</comment>
<dbReference type="Proteomes" id="UP000051494">
    <property type="component" value="Unassembled WGS sequence"/>
</dbReference>
<dbReference type="InterPro" id="IPR049921">
    <property type="entry name" value="DotM-like"/>
</dbReference>
<organism evidence="3">
    <name type="scientific">Candidatus Berkiella cookevillensis</name>
    <dbReference type="NCBI Taxonomy" id="437022"/>
    <lineage>
        <taxon>Bacteria</taxon>
        <taxon>Pseudomonadati</taxon>
        <taxon>Pseudomonadota</taxon>
        <taxon>Gammaproteobacteria</taxon>
        <taxon>Candidatus Berkiellales</taxon>
        <taxon>Candidatus Berkiellaceae</taxon>
        <taxon>Candidatus Berkiella</taxon>
    </lineage>
</organism>
<keyword evidence="1" id="KW-1133">Transmembrane helix</keyword>
<keyword evidence="1" id="KW-0472">Membrane</keyword>
<proteinExistence type="predicted"/>
<reference evidence="3" key="1">
    <citation type="submission" date="2015-09" db="EMBL/GenBank/DDBJ databases">
        <title>Draft Genome Sequences of Two Novel Amoeba-resistant Intranuclear Bacteria, Candidatus Berkiella cookevillensis and Candidatus Berkiella aquae.</title>
        <authorList>
            <person name="Mehari Y.T."/>
            <person name="Arivett B.A."/>
            <person name="Farone A.L."/>
            <person name="Gunderson J.H."/>
            <person name="Farone M.B."/>
        </authorList>
    </citation>
    <scope>NUCLEOTIDE SEQUENCE [LARGE SCALE GENOMIC DNA]</scope>
    <source>
        <strain evidence="3">CC99</strain>
    </source>
</reference>
<dbReference type="AlphaFoldDB" id="A0A0Q9YTC5"/>
<evidence type="ECO:0000256" key="1">
    <source>
        <dbReference type="SAM" id="Phobius"/>
    </source>
</evidence>
<keyword evidence="1" id="KW-0812">Transmembrane</keyword>
<sequence length="389" mass="43662">MGGQQGAGGGEDKNSYGLLWAIAGIFVVGAIVWHFYGTQLKIGYMKVKYWELSAVSFFVDDDEVDAWRDGVKQAFEEKTVKRATMYEASQVARLSGEYLRYPISIILGFLAWFLFRGHATMRFNKQYDMHSLARQEKVNWPQISPVVELDLIKEDINEGAWAMAMNPMQFAKHYKLLKIEIVANKRASWKSEGEIQATVIKEKATQVFSSQMGPLWTGVNALAPHTKAIYAALLLRAEHKADEAREFLGGLSRSAAKGTIDYSQVDEIIKKHEKCKAALKCQQLHAYVLTIMASMLVIARSDGVLASCDFLWLKPLDRKLWFLLNCVGRQVAVSEVGGPFAHWLAEKHMGRPLSVPMVEQATAALEKAIEGMVYIPEENEELAKPQQAN</sequence>
<evidence type="ECO:0000313" key="5">
    <source>
        <dbReference type="Proteomes" id="UP000051494"/>
    </source>
</evidence>
<evidence type="ECO:0000313" key="3">
    <source>
        <dbReference type="EMBL" id="KRG20094.1"/>
    </source>
</evidence>
<feature type="domain" description="DotM C-terminal cytoplasmic" evidence="2">
    <location>
        <begin position="202"/>
        <end position="367"/>
    </location>
</feature>
<feature type="transmembrane region" description="Helical" evidence="1">
    <location>
        <begin position="18"/>
        <end position="36"/>
    </location>
</feature>
<dbReference type="InterPro" id="IPR056464">
    <property type="entry name" value="DotM_C"/>
</dbReference>
<dbReference type="Pfam" id="PF23127">
    <property type="entry name" value="DotM_C"/>
    <property type="match status" value="1"/>
</dbReference>
<protein>
    <submittedName>
        <fullName evidence="4">Type IVB secretion system coupling complex protein DotM/IcmP</fullName>
    </submittedName>
</protein>
<reference evidence="4" key="3">
    <citation type="submission" date="2021-06" db="EMBL/GenBank/DDBJ databases">
        <title>Genomic Description and Analysis of Intracellular Bacteria, Candidatus Berkiella cookevillensis and Candidatus Berkiella aquae.</title>
        <authorList>
            <person name="Kidane D.T."/>
            <person name="Mehari Y.T."/>
            <person name="Rice F.C."/>
            <person name="Arivett B.A."/>
            <person name="Farone A.L."/>
            <person name="Berk S.G."/>
            <person name="Farone M.B."/>
        </authorList>
    </citation>
    <scope>NUCLEOTIDE SEQUENCE</scope>
    <source>
        <strain evidence="4">CC99</strain>
    </source>
</reference>
<dbReference type="EMBL" id="LKHV02000001">
    <property type="protein sequence ID" value="MCS5708328.1"/>
    <property type="molecule type" value="Genomic_DNA"/>
</dbReference>
<evidence type="ECO:0000313" key="4">
    <source>
        <dbReference type="EMBL" id="MCS5708328.1"/>
    </source>
</evidence>
<reference evidence="4" key="2">
    <citation type="journal article" date="2016" name="Genome Announc.">
        <title>Draft Genome Sequences of Two Novel Amoeba-Resistant Intranuclear Bacteria, 'Candidatus Berkiella cookevillensis' and 'Candidatus Berkiella aquae'.</title>
        <authorList>
            <person name="Mehari Y.T."/>
            <person name="Arivett B.A."/>
            <person name="Farone A.L."/>
            <person name="Gunderson J.H."/>
            <person name="Farone M.B."/>
        </authorList>
    </citation>
    <scope>NUCLEOTIDE SEQUENCE</scope>
    <source>
        <strain evidence="4">CC99</strain>
    </source>
</reference>
<dbReference type="STRING" id="437022.CC99x_00315"/>
<dbReference type="EMBL" id="LKHV01000001">
    <property type="protein sequence ID" value="KRG20094.1"/>
    <property type="molecule type" value="Genomic_DNA"/>
</dbReference>